<evidence type="ECO:0000313" key="2">
    <source>
        <dbReference type="EMBL" id="QHS83509.1"/>
    </source>
</evidence>
<dbReference type="EMBL" id="MN738760">
    <property type="protein sequence ID" value="QHS83509.1"/>
    <property type="molecule type" value="Genomic_DNA"/>
</dbReference>
<accession>A0A6C0AU88</accession>
<reference evidence="2" key="1">
    <citation type="journal article" date="2020" name="Nature">
        <title>Giant virus diversity and host interactions through global metagenomics.</title>
        <authorList>
            <person name="Schulz F."/>
            <person name="Roux S."/>
            <person name="Paez-Espino D."/>
            <person name="Jungbluth S."/>
            <person name="Walsh D.A."/>
            <person name="Denef V.J."/>
            <person name="McMahon K.D."/>
            <person name="Konstantinidis K.T."/>
            <person name="Eloe-Fadrosh E.A."/>
            <person name="Kyrpides N.C."/>
            <person name="Woyke T."/>
        </authorList>
    </citation>
    <scope>NUCLEOTIDE SEQUENCE</scope>
    <source>
        <strain evidence="2">GVMAG-S-ERX555961-36</strain>
    </source>
</reference>
<feature type="compositionally biased region" description="Basic residues" evidence="1">
    <location>
        <begin position="1"/>
        <end position="17"/>
    </location>
</feature>
<sequence length="585" mass="68059">MKIKVNRNFRKKSRKKTIGGAPPDNETLLNTFVQIKTEIHTQEQENVKINFFRLTHLNPYNNDVPSVHDMYYLKLDAKAEKYELLHISFDRFRRIGIGGIANSAYAGLNHIARAYYDNKFDLTEKSVDGSGNIVTLLPYSENYLQDLKNMRQDLINANNGNNPTMLNVIDNMTSEIEVIGHRVELFKTLIAIEGAKNIHRRKRESVNYQLAAFPEDISNELAKFQFGGSNIPEPEELINIFLEKQNTNMEELSDFITQKLSYYNHNVQPWNKYTLDPRMRNIGGDIELIHSSFRRFKMINVVTPEGFANMYWSGFYTLNEKSVDSYGNVVNLLQYAEKYVEDLEHNTNYTDASKEDYKNVLDVIRTLSAIKDARLLPYRTREARNYELANFPTDISNEIANFQFGGGKKVLGMDLIENKFYKVLRFQYGQGIGEGRSRITGRREIRRFPRHIIRDSQGRNRPYISYAKYIGPLNEEVPGFRSYIWSKIVLAQRERHVNTEIHDFLFNDELNVPRRIFEDIHGNIFIISEHHVEGPDNEFHEILPSDLEKDIQQYPIEVAKNELQSKSQLPEELIGTIADMSLKND</sequence>
<organism evidence="2">
    <name type="scientific">viral metagenome</name>
    <dbReference type="NCBI Taxonomy" id="1070528"/>
    <lineage>
        <taxon>unclassified sequences</taxon>
        <taxon>metagenomes</taxon>
        <taxon>organismal metagenomes</taxon>
    </lineage>
</organism>
<feature type="region of interest" description="Disordered" evidence="1">
    <location>
        <begin position="1"/>
        <end position="23"/>
    </location>
</feature>
<dbReference type="AlphaFoldDB" id="A0A6C0AU88"/>
<evidence type="ECO:0000256" key="1">
    <source>
        <dbReference type="SAM" id="MobiDB-lite"/>
    </source>
</evidence>
<protein>
    <submittedName>
        <fullName evidence="2">Uncharacterized protein</fullName>
    </submittedName>
</protein>
<proteinExistence type="predicted"/>
<name>A0A6C0AU88_9ZZZZ</name>